<evidence type="ECO:0000256" key="11">
    <source>
        <dbReference type="PIRSR" id="PIRSR000412-50"/>
    </source>
</evidence>
<dbReference type="PIRSF" id="PIRSF000412">
    <property type="entry name" value="SHMT"/>
    <property type="match status" value="1"/>
</dbReference>
<dbReference type="InterPro" id="IPR049943">
    <property type="entry name" value="Ser_HO-MeTrfase-like"/>
</dbReference>
<evidence type="ECO:0000256" key="9">
    <source>
        <dbReference type="ARBA" id="ARBA00054606"/>
    </source>
</evidence>
<dbReference type="PANTHER" id="PTHR11680">
    <property type="entry name" value="SERINE HYDROXYMETHYLTRANSFERASE"/>
    <property type="match status" value="1"/>
</dbReference>
<dbReference type="GO" id="GO:0004372">
    <property type="term" value="F:glycine hydroxymethyltransferase activity"/>
    <property type="evidence" value="ECO:0007669"/>
    <property type="project" value="UniProtKB-EC"/>
</dbReference>
<dbReference type="InterPro" id="IPR019798">
    <property type="entry name" value="Ser_HO-MeTrfase_PLP_BS"/>
</dbReference>
<dbReference type="GO" id="GO:0005829">
    <property type="term" value="C:cytosol"/>
    <property type="evidence" value="ECO:0007669"/>
    <property type="project" value="TreeGrafter"/>
</dbReference>
<evidence type="ECO:0000313" key="13">
    <source>
        <dbReference type="EMBL" id="AOY81286.1"/>
    </source>
</evidence>
<dbReference type="InterPro" id="IPR015424">
    <property type="entry name" value="PyrdxlP-dep_Trfase"/>
</dbReference>
<feature type="domain" description="Serine hydroxymethyltransferase-like" evidence="12">
    <location>
        <begin position="17"/>
        <end position="397"/>
    </location>
</feature>
<comment type="cofactor">
    <cofactor evidence="1 10 11">
        <name>pyridoxal 5'-phosphate</name>
        <dbReference type="ChEBI" id="CHEBI:597326"/>
    </cofactor>
</comment>
<gene>
    <name evidence="10" type="primary">glyA</name>
    <name evidence="13" type="ORF">BJP36_16615</name>
</gene>
<comment type="similarity">
    <text evidence="3 10">Belongs to the SHMT family.</text>
</comment>
<comment type="pathway">
    <text evidence="10">One-carbon metabolism; tetrahydrofolate interconversion.</text>
</comment>
<name>A0A1D9G0Y9_MOOP1</name>
<dbReference type="GO" id="GO:0030170">
    <property type="term" value="F:pyridoxal phosphate binding"/>
    <property type="evidence" value="ECO:0007669"/>
    <property type="project" value="UniProtKB-UniRule"/>
</dbReference>
<feature type="binding site" evidence="10">
    <location>
        <position position="130"/>
    </location>
    <ligand>
        <name>(6S)-5,6,7,8-tetrahydrofolate</name>
        <dbReference type="ChEBI" id="CHEBI:57453"/>
    </ligand>
</feature>
<dbReference type="InterPro" id="IPR015421">
    <property type="entry name" value="PyrdxlP-dep_Trfase_major"/>
</dbReference>
<dbReference type="NCBIfam" id="NF000586">
    <property type="entry name" value="PRK00011.1"/>
    <property type="match status" value="1"/>
</dbReference>
<dbReference type="InterPro" id="IPR039429">
    <property type="entry name" value="SHMT-like_dom"/>
</dbReference>
<dbReference type="HAMAP" id="MF_00051">
    <property type="entry name" value="SHMT"/>
    <property type="match status" value="1"/>
</dbReference>
<evidence type="ECO:0000256" key="8">
    <source>
        <dbReference type="ARBA" id="ARBA00022898"/>
    </source>
</evidence>
<dbReference type="GO" id="GO:0035999">
    <property type="term" value="P:tetrahydrofolate interconversion"/>
    <property type="evidence" value="ECO:0007669"/>
    <property type="project" value="UniProtKB-UniRule"/>
</dbReference>
<evidence type="ECO:0000256" key="3">
    <source>
        <dbReference type="ARBA" id="ARBA00006376"/>
    </source>
</evidence>
<evidence type="ECO:0000256" key="6">
    <source>
        <dbReference type="ARBA" id="ARBA00022563"/>
    </source>
</evidence>
<dbReference type="Gene3D" id="3.40.640.10">
    <property type="entry name" value="Type I PLP-dependent aspartate aminotransferase-like (Major domain)"/>
    <property type="match status" value="1"/>
</dbReference>
<dbReference type="PANTHER" id="PTHR11680:SF35">
    <property type="entry name" value="SERINE HYDROXYMETHYLTRANSFERASE 1"/>
    <property type="match status" value="1"/>
</dbReference>
<dbReference type="GO" id="GO:0019264">
    <property type="term" value="P:glycine biosynthetic process from serine"/>
    <property type="evidence" value="ECO:0007669"/>
    <property type="project" value="InterPro"/>
</dbReference>
<protein>
    <recommendedName>
        <fullName evidence="10">Probable serine hydroxymethyltransferase</fullName>
        <shortName evidence="10">SHMT</shortName>
        <shortName evidence="10">Serine methylase</shortName>
        <ecNumber evidence="10">2.1.2.1</ecNumber>
    </recommendedName>
</protein>
<keyword evidence="6 10" id="KW-0554">One-carbon metabolism</keyword>
<dbReference type="EC" id="2.1.2.1" evidence="10"/>
<evidence type="ECO:0000256" key="5">
    <source>
        <dbReference type="ARBA" id="ARBA00022490"/>
    </source>
</evidence>
<dbReference type="PROSITE" id="PS00096">
    <property type="entry name" value="SHMT"/>
    <property type="match status" value="1"/>
</dbReference>
<dbReference type="Proteomes" id="UP000176944">
    <property type="component" value="Chromosome"/>
</dbReference>
<comment type="subcellular location">
    <subcellularLocation>
        <location evidence="2 10">Cytoplasm</location>
    </subcellularLocation>
</comment>
<feature type="modified residue" description="N6-(pyridoxal phosphate)lysine" evidence="10 11">
    <location>
        <position position="239"/>
    </location>
</feature>
<dbReference type="CDD" id="cd00378">
    <property type="entry name" value="SHMT"/>
    <property type="match status" value="1"/>
</dbReference>
<organism evidence="13 14">
    <name type="scientific">Moorena producens (strain JHB)</name>
    <dbReference type="NCBI Taxonomy" id="1454205"/>
    <lineage>
        <taxon>Bacteria</taxon>
        <taxon>Bacillati</taxon>
        <taxon>Cyanobacteriota</taxon>
        <taxon>Cyanophyceae</taxon>
        <taxon>Coleofasciculales</taxon>
        <taxon>Coleofasciculaceae</taxon>
        <taxon>Moorena</taxon>
    </lineage>
</organism>
<comment type="function">
    <text evidence="9">Catalyzes the reversible interconversion of serine and glycine with tetrahydrofolate (THF) serving as the one-carbon carrier. This reaction serves as the major source of one-carbon groups required for the biosynthesis of purines, thymidylate, methionine, and other important biomolecules. Also exhibits THF-independent aldolase activity toward beta-hydroxyamino acids, producing glycine and aldehydes, via a retro-aldol mechanism. Thus, is able to catalyze the cleavage of L-allo-threonine.</text>
</comment>
<proteinExistence type="inferred from homology"/>
<dbReference type="SUPFAM" id="SSF53383">
    <property type="entry name" value="PLP-dependent transferases"/>
    <property type="match status" value="1"/>
</dbReference>
<reference evidence="14" key="1">
    <citation type="submission" date="2016-10" db="EMBL/GenBank/DDBJ databases">
        <title>Comparative genomics uncovers the prolific and rare metabolic potential of the cyanobacterial genus Moorea.</title>
        <authorList>
            <person name="Leao T."/>
            <person name="Castelao G."/>
            <person name="Korobeynikov A."/>
            <person name="Monroe E.A."/>
            <person name="Podell S."/>
            <person name="Glukhov E."/>
            <person name="Allen E."/>
            <person name="Gerwick W.H."/>
            <person name="Gerwick L."/>
        </authorList>
    </citation>
    <scope>NUCLEOTIDE SEQUENCE [LARGE SCALE GENOMIC DNA]</scope>
    <source>
        <strain evidence="14">JHB</strain>
    </source>
</reference>
<dbReference type="InterPro" id="IPR015422">
    <property type="entry name" value="PyrdxlP-dep_Trfase_small"/>
</dbReference>
<dbReference type="InterPro" id="IPR001085">
    <property type="entry name" value="Ser_HO-MeTrfase"/>
</dbReference>
<evidence type="ECO:0000256" key="10">
    <source>
        <dbReference type="HAMAP-Rule" id="MF_00051"/>
    </source>
</evidence>
<sequence length="440" mass="48124">MTVSQDKTQLNNHGLGLNSVDPEVFAIIERENQRQKDNIELIASANFVSRAVLEATGSILTNKVAEGYPGRRYFSGCENIDELENLAISRAKELFGAAHANLEPYTGSQANHAVYLTVLKPGDRILGMDLGHGGHLSHGAKFTMTGKIYDCHFYKVDPQTERLDYDRILAQAQEIRPKLIIAGASAYPRIIDFQRFREIADQVGAYLLADIAHISGLVAAGLHPSPVPHAHFVTTSTQKTMRGPRSGMILLGEHSAPEFARKIDSAVFPGVQGAVHVHAIAAKAVMLKEAMSDSFAAYQRQNLENSRILAEDLKSRGFRLVSGGTDNHLMLLDLTEKGITGKEAEDRLASVRITVNKNLLPYDSQKPNVCSGIRVGTSAITTRGFGSEEIHCIAELIDKMLSSEPTVNTIAKVKDEVTRLSKNLGLKPRPSRTAFKLTFS</sequence>
<evidence type="ECO:0000259" key="12">
    <source>
        <dbReference type="Pfam" id="PF00464"/>
    </source>
</evidence>
<dbReference type="FunFam" id="3.40.640.10:FF:000001">
    <property type="entry name" value="Serine hydroxymethyltransferase"/>
    <property type="match status" value="1"/>
</dbReference>
<keyword evidence="8 10" id="KW-0663">Pyridoxal phosphate</keyword>
<dbReference type="EMBL" id="CP017708">
    <property type="protein sequence ID" value="AOY81286.1"/>
    <property type="molecule type" value="Genomic_DNA"/>
</dbReference>
<feature type="binding site" evidence="10">
    <location>
        <begin position="134"/>
        <end position="136"/>
    </location>
    <ligand>
        <name>(6S)-5,6,7,8-tetrahydrofolate</name>
        <dbReference type="ChEBI" id="CHEBI:57453"/>
    </ligand>
</feature>
<keyword evidence="5 10" id="KW-0963">Cytoplasm</keyword>
<comment type="catalytic activity">
    <reaction evidence="10">
        <text>(6R)-5,10-methylene-5,6,7,8-tetrahydrofolate + glycine + H2O = (6S)-5,6,7,8-tetrahydrofolate + L-serine</text>
        <dbReference type="Rhea" id="RHEA:15481"/>
        <dbReference type="ChEBI" id="CHEBI:15377"/>
        <dbReference type="ChEBI" id="CHEBI:15636"/>
        <dbReference type="ChEBI" id="CHEBI:33384"/>
        <dbReference type="ChEBI" id="CHEBI:57305"/>
        <dbReference type="ChEBI" id="CHEBI:57453"/>
        <dbReference type="EC" id="2.1.2.1"/>
    </reaction>
</comment>
<dbReference type="UniPathway" id="UPA00193"/>
<dbReference type="Gene3D" id="3.90.1150.10">
    <property type="entry name" value="Aspartate Aminotransferase, domain 1"/>
    <property type="match status" value="1"/>
</dbReference>
<comment type="caution">
    <text evidence="10">Lacks conserved residue(s) required for the propagation of feature annotation.</text>
</comment>
<evidence type="ECO:0000256" key="2">
    <source>
        <dbReference type="ARBA" id="ARBA00004496"/>
    </source>
</evidence>
<evidence type="ECO:0000256" key="4">
    <source>
        <dbReference type="ARBA" id="ARBA00011738"/>
    </source>
</evidence>
<accession>A0A1D9G0Y9</accession>
<evidence type="ECO:0000256" key="7">
    <source>
        <dbReference type="ARBA" id="ARBA00022679"/>
    </source>
</evidence>
<keyword evidence="7 10" id="KW-0808">Transferase</keyword>
<comment type="subunit">
    <text evidence="4 10">Homodimer.</text>
</comment>
<dbReference type="Pfam" id="PF00464">
    <property type="entry name" value="SHMT"/>
    <property type="match status" value="1"/>
</dbReference>
<evidence type="ECO:0000313" key="14">
    <source>
        <dbReference type="Proteomes" id="UP000176944"/>
    </source>
</evidence>
<dbReference type="AlphaFoldDB" id="A0A1D9G0Y9"/>
<evidence type="ECO:0000256" key="1">
    <source>
        <dbReference type="ARBA" id="ARBA00001933"/>
    </source>
</evidence>